<proteinExistence type="predicted"/>
<gene>
    <name evidence="1" type="ORF">EV702DRAFT_1143904</name>
</gene>
<dbReference type="Proteomes" id="UP000714275">
    <property type="component" value="Unassembled WGS sequence"/>
</dbReference>
<comment type="caution">
    <text evidence="1">The sequence shown here is derived from an EMBL/GenBank/DDBJ whole genome shotgun (WGS) entry which is preliminary data.</text>
</comment>
<organism evidence="1 2">
    <name type="scientific">Suillus placidus</name>
    <dbReference type="NCBI Taxonomy" id="48579"/>
    <lineage>
        <taxon>Eukaryota</taxon>
        <taxon>Fungi</taxon>
        <taxon>Dikarya</taxon>
        <taxon>Basidiomycota</taxon>
        <taxon>Agaricomycotina</taxon>
        <taxon>Agaricomycetes</taxon>
        <taxon>Agaricomycetidae</taxon>
        <taxon>Boletales</taxon>
        <taxon>Suillineae</taxon>
        <taxon>Suillaceae</taxon>
        <taxon>Suillus</taxon>
    </lineage>
</organism>
<dbReference type="AlphaFoldDB" id="A0A9P7CXA9"/>
<evidence type="ECO:0000313" key="1">
    <source>
        <dbReference type="EMBL" id="KAG1768762.1"/>
    </source>
</evidence>
<protein>
    <submittedName>
        <fullName evidence="1">Uncharacterized protein</fullName>
    </submittedName>
</protein>
<accession>A0A9P7CXA9</accession>
<reference evidence="1" key="1">
    <citation type="journal article" date="2020" name="New Phytol.">
        <title>Comparative genomics reveals dynamic genome evolution in host specialist ectomycorrhizal fungi.</title>
        <authorList>
            <person name="Lofgren L.A."/>
            <person name="Nguyen N.H."/>
            <person name="Vilgalys R."/>
            <person name="Ruytinx J."/>
            <person name="Liao H.L."/>
            <person name="Branco S."/>
            <person name="Kuo A."/>
            <person name="LaButti K."/>
            <person name="Lipzen A."/>
            <person name="Andreopoulos W."/>
            <person name="Pangilinan J."/>
            <person name="Riley R."/>
            <person name="Hundley H."/>
            <person name="Na H."/>
            <person name="Barry K."/>
            <person name="Grigoriev I.V."/>
            <person name="Stajich J.E."/>
            <person name="Kennedy P.G."/>
        </authorList>
    </citation>
    <scope>NUCLEOTIDE SEQUENCE</scope>
    <source>
        <strain evidence="1">DOB743</strain>
    </source>
</reference>
<sequence length="118" mass="13508">MLSHLLQIRCSGKFVTETSVWTTMVYIPCTSRPEKAVDGCGDPSEVRAQFVDGLTTQRPFVCLITRRNAERVQISKYYERAMPRKPFTTCMSQACRQSQRTVGGVKIWRQLSVTHFTD</sequence>
<keyword evidence="2" id="KW-1185">Reference proteome</keyword>
<name>A0A9P7CXA9_9AGAM</name>
<dbReference type="EMBL" id="JABBWD010000077">
    <property type="protein sequence ID" value="KAG1768762.1"/>
    <property type="molecule type" value="Genomic_DNA"/>
</dbReference>
<evidence type="ECO:0000313" key="2">
    <source>
        <dbReference type="Proteomes" id="UP000714275"/>
    </source>
</evidence>